<dbReference type="AlphaFoldDB" id="A4ABC8"/>
<dbReference type="STRING" id="314285.KT71_06654"/>
<dbReference type="OrthoDB" id="7605324at2"/>
<evidence type="ECO:0000313" key="2">
    <source>
        <dbReference type="EMBL" id="EAQ96682.2"/>
    </source>
</evidence>
<feature type="signal peptide" evidence="1">
    <location>
        <begin position="1"/>
        <end position="21"/>
    </location>
</feature>
<dbReference type="HOGENOM" id="CLU_037768_0_0_6"/>
<feature type="chain" id="PRO_5002665661" evidence="1">
    <location>
        <begin position="22"/>
        <end position="372"/>
    </location>
</feature>
<accession>A4ABC8</accession>
<reference evidence="2 3" key="1">
    <citation type="journal article" date="2007" name="Proc. Natl. Acad. Sci. U.S.A.">
        <title>Characterization of a marine gammaproteobacterium capable of aerobic anoxygenic photosynthesis.</title>
        <authorList>
            <person name="Fuchs B.M."/>
            <person name="Spring S."/>
            <person name="Teeling H."/>
            <person name="Quast C."/>
            <person name="Wulf J."/>
            <person name="Schattenhofer M."/>
            <person name="Yan S."/>
            <person name="Ferriera S."/>
            <person name="Johnson J."/>
            <person name="Glockner F.O."/>
            <person name="Amann R."/>
        </authorList>
    </citation>
    <scope>NUCLEOTIDE SEQUENCE [LARGE SCALE GENOMIC DNA]</scope>
    <source>
        <strain evidence="2">KT71</strain>
    </source>
</reference>
<dbReference type="Proteomes" id="UP000019205">
    <property type="component" value="Chromosome"/>
</dbReference>
<protein>
    <submittedName>
        <fullName evidence="2">Uncharacterized protein</fullName>
    </submittedName>
</protein>
<comment type="caution">
    <text evidence="2">The sequence shown here is derived from an EMBL/GenBank/DDBJ whole genome shotgun (WGS) entry which is preliminary data.</text>
</comment>
<organism evidence="2 3">
    <name type="scientific">Congregibacter litoralis KT71</name>
    <dbReference type="NCBI Taxonomy" id="314285"/>
    <lineage>
        <taxon>Bacteria</taxon>
        <taxon>Pseudomonadati</taxon>
        <taxon>Pseudomonadota</taxon>
        <taxon>Gammaproteobacteria</taxon>
        <taxon>Cellvibrionales</taxon>
        <taxon>Halieaceae</taxon>
        <taxon>Congregibacter</taxon>
    </lineage>
</organism>
<dbReference type="RefSeq" id="WP_023660349.1">
    <property type="nucleotide sequence ID" value="NZ_CM002299.1"/>
</dbReference>
<name>A4ABC8_9GAMM</name>
<keyword evidence="1" id="KW-0732">Signal</keyword>
<dbReference type="EMBL" id="AAOA02000004">
    <property type="protein sequence ID" value="EAQ96682.2"/>
    <property type="molecule type" value="Genomic_DNA"/>
</dbReference>
<proteinExistence type="predicted"/>
<evidence type="ECO:0000313" key="3">
    <source>
        <dbReference type="Proteomes" id="UP000019205"/>
    </source>
</evidence>
<sequence length="372" mass="40472">MRSSPLLLIALVAALFSQQSASRTIWLAGDHHESMTLDSLYCAEISPTTPMACGTRPDDWTPAFDLSNIDLGVWNEDRVKDAVRYPDDPVSELRFSNPVGLVRWLWNVGIGCKRMGKDADIQTGLRCSTHYGNLQFMHAMSSDVRTDATQTKSKIMAWIDFSLAVLQNHPNADGILFIQDIHCNYWTGQKDNNGNPIADLMVPNGEDEFPCVVNKGSPWFVGSLFAFRCNVNIYSCDVDMTPQHVRSNALGAILHLIQDSYSQGHALRGNCCANVPDHALAAYECAPITQFNVYGPQDKGRHGAADDVPVAGESCAQNSGVLDPVVAGAQVFWLLKHGGVAEENIASIAGMLNTQVFRLSDTALPSGKGAGF</sequence>
<reference evidence="2 3" key="2">
    <citation type="journal article" date="2009" name="PLoS ONE">
        <title>The photosynthetic apparatus and its regulation in the aerobic gammaproteobacterium Congregibacter litoralis gen. nov., sp. nov.</title>
        <authorList>
            <person name="Spring S."/>
            <person name="Lunsdorf H."/>
            <person name="Fuchs B.M."/>
            <person name="Tindall B.J."/>
        </authorList>
    </citation>
    <scope>NUCLEOTIDE SEQUENCE [LARGE SCALE GENOMIC DNA]</scope>
    <source>
        <strain evidence="2">KT71</strain>
    </source>
</reference>
<keyword evidence="3" id="KW-1185">Reference proteome</keyword>
<gene>
    <name evidence="2" type="ORF">KT71_06654</name>
</gene>
<evidence type="ECO:0000256" key="1">
    <source>
        <dbReference type="SAM" id="SignalP"/>
    </source>
</evidence>
<dbReference type="eggNOG" id="ENOG50333CI">
    <property type="taxonomic scope" value="Bacteria"/>
</dbReference>